<dbReference type="SMART" id="SM00320">
    <property type="entry name" value="WD40"/>
    <property type="match status" value="4"/>
</dbReference>
<evidence type="ECO:0000256" key="1">
    <source>
        <dbReference type="ARBA" id="ARBA00004123"/>
    </source>
</evidence>
<dbReference type="InterPro" id="IPR015943">
    <property type="entry name" value="WD40/YVTN_repeat-like_dom_sf"/>
</dbReference>
<keyword evidence="4" id="KW-0539">Nucleus</keyword>
<keyword evidence="6" id="KW-0853">WD repeat</keyword>
<gene>
    <name evidence="8" type="ORF">CVLEPA_LOCUS21049</name>
</gene>
<evidence type="ECO:0000313" key="9">
    <source>
        <dbReference type="Proteomes" id="UP001642483"/>
    </source>
</evidence>
<dbReference type="InterPro" id="IPR036322">
    <property type="entry name" value="WD40_repeat_dom_sf"/>
</dbReference>
<dbReference type="PANTHER" id="PTHR19855:SF12">
    <property type="entry name" value="WD REPEAT-CONTAINING PROTEIN 37"/>
    <property type="match status" value="1"/>
</dbReference>
<name>A0ABP0GC61_CLALP</name>
<evidence type="ECO:0000256" key="6">
    <source>
        <dbReference type="PROSITE-ProRule" id="PRU00221"/>
    </source>
</evidence>
<comment type="subcellular location">
    <subcellularLocation>
        <location evidence="2">Cytoplasm</location>
    </subcellularLocation>
    <subcellularLocation>
        <location evidence="1">Nucleus</location>
    </subcellularLocation>
</comment>
<proteinExistence type="predicted"/>
<evidence type="ECO:0000313" key="8">
    <source>
        <dbReference type="EMBL" id="CAK8689068.1"/>
    </source>
</evidence>
<dbReference type="SUPFAM" id="SSF50978">
    <property type="entry name" value="WD40 repeat-like"/>
    <property type="match status" value="1"/>
</dbReference>
<keyword evidence="3" id="KW-0963">Cytoplasm</keyword>
<feature type="compositionally biased region" description="Polar residues" evidence="7">
    <location>
        <begin position="82"/>
        <end position="106"/>
    </location>
</feature>
<evidence type="ECO:0000256" key="5">
    <source>
        <dbReference type="ARBA" id="ARBA00040954"/>
    </source>
</evidence>
<feature type="repeat" description="WD" evidence="6">
    <location>
        <begin position="149"/>
        <end position="191"/>
    </location>
</feature>
<accession>A0ABP0GC61</accession>
<dbReference type="Pfam" id="PF00400">
    <property type="entry name" value="WD40"/>
    <property type="match status" value="4"/>
</dbReference>
<dbReference type="PANTHER" id="PTHR19855">
    <property type="entry name" value="WD40 REPEAT PROTEIN 12, 37"/>
    <property type="match status" value="1"/>
</dbReference>
<comment type="caution">
    <text evidence="8">The sequence shown here is derived from an EMBL/GenBank/DDBJ whole genome shotgun (WGS) entry which is preliminary data.</text>
</comment>
<evidence type="ECO:0000256" key="2">
    <source>
        <dbReference type="ARBA" id="ARBA00004496"/>
    </source>
</evidence>
<dbReference type="EMBL" id="CAWYQH010000108">
    <property type="protein sequence ID" value="CAK8689068.1"/>
    <property type="molecule type" value="Genomic_DNA"/>
</dbReference>
<dbReference type="PROSITE" id="PS50294">
    <property type="entry name" value="WD_REPEATS_REGION"/>
    <property type="match status" value="1"/>
</dbReference>
<sequence>MESIAGKKEEKKHLTFLRSNSKDRDIDALPNNQRSNSTVLPCRIRTRLHDLFEQIETEFGVVYSENMELRKTISALNEKLSSLDSGQMQSEKAETTNSNGSEIQKSMKNKSGSSQLSQKLKTTYKTGTSKLVSSFKASANVVCRAIQEFQGHKDGIWDVASSQVNTDIIGSASADQKAKLWSLSSGDCIGTYHGHAGSVNCIRFHPDKYIALTASGDSTAHIWTYEATRLSSCDEDSADREDSDDNGNAEAHDYRSPLMSATCHTSPVVCCDWLMDGLHFVTASWDRTACLVDSTTSQIIQTLSGHDLPLTHVSAHSKHKMIVTSSRDATFRVCDFREPTIHTVIVGQGHSQSVSSAVFTDDDKVGMGVQVFFTHVGAFCA</sequence>
<dbReference type="PROSITE" id="PS50082">
    <property type="entry name" value="WD_REPEATS_2"/>
    <property type="match status" value="2"/>
</dbReference>
<evidence type="ECO:0000256" key="3">
    <source>
        <dbReference type="ARBA" id="ARBA00022490"/>
    </source>
</evidence>
<feature type="region of interest" description="Disordered" evidence="7">
    <location>
        <begin position="82"/>
        <end position="117"/>
    </location>
</feature>
<protein>
    <recommendedName>
        <fullName evidence="5">WD repeat-containing protein 37</fullName>
    </recommendedName>
</protein>
<evidence type="ECO:0000256" key="7">
    <source>
        <dbReference type="SAM" id="MobiDB-lite"/>
    </source>
</evidence>
<reference evidence="8 9" key="1">
    <citation type="submission" date="2024-02" db="EMBL/GenBank/DDBJ databases">
        <authorList>
            <person name="Daric V."/>
            <person name="Darras S."/>
        </authorList>
    </citation>
    <scope>NUCLEOTIDE SEQUENCE [LARGE SCALE GENOMIC DNA]</scope>
</reference>
<dbReference type="Proteomes" id="UP001642483">
    <property type="component" value="Unassembled WGS sequence"/>
</dbReference>
<organism evidence="8 9">
    <name type="scientific">Clavelina lepadiformis</name>
    <name type="common">Light-bulb sea squirt</name>
    <name type="synonym">Ascidia lepadiformis</name>
    <dbReference type="NCBI Taxonomy" id="159417"/>
    <lineage>
        <taxon>Eukaryota</taxon>
        <taxon>Metazoa</taxon>
        <taxon>Chordata</taxon>
        <taxon>Tunicata</taxon>
        <taxon>Ascidiacea</taxon>
        <taxon>Aplousobranchia</taxon>
        <taxon>Clavelinidae</taxon>
        <taxon>Clavelina</taxon>
    </lineage>
</organism>
<keyword evidence="9" id="KW-1185">Reference proteome</keyword>
<evidence type="ECO:0000256" key="4">
    <source>
        <dbReference type="ARBA" id="ARBA00023242"/>
    </source>
</evidence>
<dbReference type="Gene3D" id="2.130.10.10">
    <property type="entry name" value="YVTN repeat-like/Quinoprotein amine dehydrogenase"/>
    <property type="match status" value="2"/>
</dbReference>
<dbReference type="InterPro" id="IPR001680">
    <property type="entry name" value="WD40_rpt"/>
</dbReference>
<feature type="repeat" description="WD" evidence="6">
    <location>
        <begin position="192"/>
        <end position="233"/>
    </location>
</feature>